<feature type="region of interest" description="Disordered" evidence="1">
    <location>
        <begin position="1"/>
        <end position="28"/>
    </location>
</feature>
<evidence type="ECO:0000313" key="2">
    <source>
        <dbReference type="EMBL" id="MBW0560778.1"/>
    </source>
</evidence>
<comment type="caution">
    <text evidence="2">The sequence shown here is derived from an EMBL/GenBank/DDBJ whole genome shotgun (WGS) entry which is preliminary data.</text>
</comment>
<accession>A0A9Q3PG68</accession>
<feature type="compositionally biased region" description="Polar residues" evidence="1">
    <location>
        <begin position="9"/>
        <end position="20"/>
    </location>
</feature>
<name>A0A9Q3PG68_9BASI</name>
<gene>
    <name evidence="2" type="ORF">O181_100493</name>
</gene>
<dbReference type="Proteomes" id="UP000765509">
    <property type="component" value="Unassembled WGS sequence"/>
</dbReference>
<organism evidence="2 3">
    <name type="scientific">Austropuccinia psidii MF-1</name>
    <dbReference type="NCBI Taxonomy" id="1389203"/>
    <lineage>
        <taxon>Eukaryota</taxon>
        <taxon>Fungi</taxon>
        <taxon>Dikarya</taxon>
        <taxon>Basidiomycota</taxon>
        <taxon>Pucciniomycotina</taxon>
        <taxon>Pucciniomycetes</taxon>
        <taxon>Pucciniales</taxon>
        <taxon>Sphaerophragmiaceae</taxon>
        <taxon>Austropuccinia</taxon>
    </lineage>
</organism>
<feature type="region of interest" description="Disordered" evidence="1">
    <location>
        <begin position="41"/>
        <end position="66"/>
    </location>
</feature>
<dbReference type="AlphaFoldDB" id="A0A9Q3PG68"/>
<sequence>MLSDKDTRNACSLSNPSNSAARGVPAQDTLGRTPFWFTMMKEFPSGNGRQDPKQADGNTSGQLAPYPQVLICPPPSNCHFAHRPLQSDYPANGGWRWQKEI</sequence>
<dbReference type="EMBL" id="AVOT02070026">
    <property type="protein sequence ID" value="MBW0560778.1"/>
    <property type="molecule type" value="Genomic_DNA"/>
</dbReference>
<protein>
    <submittedName>
        <fullName evidence="2">Uncharacterized protein</fullName>
    </submittedName>
</protein>
<evidence type="ECO:0000256" key="1">
    <source>
        <dbReference type="SAM" id="MobiDB-lite"/>
    </source>
</evidence>
<evidence type="ECO:0000313" key="3">
    <source>
        <dbReference type="Proteomes" id="UP000765509"/>
    </source>
</evidence>
<reference evidence="2" key="1">
    <citation type="submission" date="2021-03" db="EMBL/GenBank/DDBJ databases">
        <title>Draft genome sequence of rust myrtle Austropuccinia psidii MF-1, a brazilian biotype.</title>
        <authorList>
            <person name="Quecine M.C."/>
            <person name="Pachon D.M.R."/>
            <person name="Bonatelli M.L."/>
            <person name="Correr F.H."/>
            <person name="Franceschini L.M."/>
            <person name="Leite T.F."/>
            <person name="Margarido G.R.A."/>
            <person name="Almeida C.A."/>
            <person name="Ferrarezi J.A."/>
            <person name="Labate C.A."/>
        </authorList>
    </citation>
    <scope>NUCLEOTIDE SEQUENCE</scope>
    <source>
        <strain evidence="2">MF-1</strain>
    </source>
</reference>
<keyword evidence="3" id="KW-1185">Reference proteome</keyword>
<proteinExistence type="predicted"/>